<evidence type="ECO:0000313" key="3">
    <source>
        <dbReference type="Proteomes" id="UP000051302"/>
    </source>
</evidence>
<sequence length="54" mass="5948">MRQMIEMLVVALVAGLVVAIVSTLRMNGILQSIIYAVLVGLVIYAIALIMRFKK</sequence>
<accession>A0A0R1WEU5</accession>
<organism evidence="2 3">
    <name type="scientific">Companilactobacillus nantensis DSM 16982</name>
    <dbReference type="NCBI Taxonomy" id="1423774"/>
    <lineage>
        <taxon>Bacteria</taxon>
        <taxon>Bacillati</taxon>
        <taxon>Bacillota</taxon>
        <taxon>Bacilli</taxon>
        <taxon>Lactobacillales</taxon>
        <taxon>Lactobacillaceae</taxon>
        <taxon>Companilactobacillus</taxon>
    </lineage>
</organism>
<protein>
    <submittedName>
        <fullName evidence="2">Uncharacterized protein</fullName>
    </submittedName>
</protein>
<gene>
    <name evidence="2" type="ORF">FD31_GL002208</name>
</gene>
<comment type="caution">
    <text evidence="2">The sequence shown here is derived from an EMBL/GenBank/DDBJ whole genome shotgun (WGS) entry which is preliminary data.</text>
</comment>
<reference evidence="2 3" key="1">
    <citation type="journal article" date="2015" name="Genome Announc.">
        <title>Expanding the biotechnology potential of lactobacilli through comparative genomics of 213 strains and associated genera.</title>
        <authorList>
            <person name="Sun Z."/>
            <person name="Harris H.M."/>
            <person name="McCann A."/>
            <person name="Guo C."/>
            <person name="Argimon S."/>
            <person name="Zhang W."/>
            <person name="Yang X."/>
            <person name="Jeffery I.B."/>
            <person name="Cooney J.C."/>
            <person name="Kagawa T.F."/>
            <person name="Liu W."/>
            <person name="Song Y."/>
            <person name="Salvetti E."/>
            <person name="Wrobel A."/>
            <person name="Rasinkangas P."/>
            <person name="Parkhill J."/>
            <person name="Rea M.C."/>
            <person name="O'Sullivan O."/>
            <person name="Ritari J."/>
            <person name="Douillard F.P."/>
            <person name="Paul Ross R."/>
            <person name="Yang R."/>
            <person name="Briner A.E."/>
            <person name="Felis G.E."/>
            <person name="de Vos W.M."/>
            <person name="Barrangou R."/>
            <person name="Klaenhammer T.R."/>
            <person name="Caufield P.W."/>
            <person name="Cui Y."/>
            <person name="Zhang H."/>
            <person name="O'Toole P.W."/>
        </authorList>
    </citation>
    <scope>NUCLEOTIDE SEQUENCE [LARGE SCALE GENOMIC DNA]</scope>
    <source>
        <strain evidence="2 3">DSM 16982</strain>
    </source>
</reference>
<name>A0A0R1WEU5_9LACO</name>
<dbReference type="EMBL" id="AZFV01000050">
    <property type="protein sequence ID" value="KRM14139.1"/>
    <property type="molecule type" value="Genomic_DNA"/>
</dbReference>
<keyword evidence="1" id="KW-0812">Transmembrane</keyword>
<dbReference type="RefSeq" id="WP_157049173.1">
    <property type="nucleotide sequence ID" value="NZ_AZFV01000050.1"/>
</dbReference>
<evidence type="ECO:0000313" key="2">
    <source>
        <dbReference type="EMBL" id="KRM14139.1"/>
    </source>
</evidence>
<keyword evidence="1" id="KW-1133">Transmembrane helix</keyword>
<dbReference type="AlphaFoldDB" id="A0A0R1WEU5"/>
<feature type="transmembrane region" description="Helical" evidence="1">
    <location>
        <begin position="33"/>
        <end position="52"/>
    </location>
</feature>
<dbReference type="PATRIC" id="fig|1423774.3.peg.2289"/>
<dbReference type="STRING" id="1423774.FD31_GL002208"/>
<keyword evidence="3" id="KW-1185">Reference proteome</keyword>
<evidence type="ECO:0000256" key="1">
    <source>
        <dbReference type="SAM" id="Phobius"/>
    </source>
</evidence>
<proteinExistence type="predicted"/>
<dbReference type="Proteomes" id="UP000051302">
    <property type="component" value="Unassembled WGS sequence"/>
</dbReference>
<keyword evidence="1" id="KW-0472">Membrane</keyword>